<dbReference type="EMBL" id="CCKQ01010673">
    <property type="protein sequence ID" value="CDW82211.1"/>
    <property type="molecule type" value="Genomic_DNA"/>
</dbReference>
<sequence length="630" mass="73068">MPVKFQTPIRKKPNYRINYLDDASETAKKLKTSLNLYMNNDSQVNEQKITLFNCLNDMLSTAAITDDKHLQERQIQQVDKWFQQNLEVINFRTKPPLYQQNRHVKEKANNTENSSKSPRNSIMKVLGTHIAKEFTTPKKNAAQRQFINSKDIQKSAVRDQSQESLVLGQSPSGSRLSMSKKREENQTPQIQQAFSIVKKKVDLLNKTQSFMLSEYQFGTQDYLNQLNKMISESTTDSISRARMQQQIKNTLFDWQNQKRLRQSLKCYKNELLDNSNFQNLGVSLRSYAQTTMNHQKENKNKEQRIETQQITGGGSVFQDTLFDNRFLDIENDQDLRSDVSSEEVSEVQISQQQKSLLNNQFKASIKPKKIIDLTKDEIDNYPDLFNSPKKETNIQPAKPIKLPPELENMKLPPPPITVDQLRKQLNYSQQQVKNIESNHVHKIRMNRTNVIFKNQGNISKIDDFTGSSLQVDDMLNNSQLNTFYPMINQDKMNLDSAVLNTNASNDVITMSCFTRPLSNIRRKVNISRLPSINYNFKLLAKQNEKRLEELQEIESIKKELSKNDVPLGINILQRAIQYSNERAEEEVNDFGIRSSSMPSKQINYPNLGDLLLKNPFEKEKETKKGRKKKR</sequence>
<keyword evidence="3" id="KW-1185">Reference proteome</keyword>
<dbReference type="InParanoid" id="A0A078AJY9"/>
<evidence type="ECO:0000256" key="1">
    <source>
        <dbReference type="SAM" id="MobiDB-lite"/>
    </source>
</evidence>
<dbReference type="Proteomes" id="UP000039865">
    <property type="component" value="Unassembled WGS sequence"/>
</dbReference>
<reference evidence="2 3" key="1">
    <citation type="submission" date="2014-06" db="EMBL/GenBank/DDBJ databases">
        <authorList>
            <person name="Swart Estienne"/>
        </authorList>
    </citation>
    <scope>NUCLEOTIDE SEQUENCE [LARGE SCALE GENOMIC DNA]</scope>
    <source>
        <strain evidence="2 3">130c</strain>
    </source>
</reference>
<protein>
    <submittedName>
        <fullName evidence="2">Uncharacterized protein</fullName>
    </submittedName>
</protein>
<feature type="compositionally biased region" description="Basic and acidic residues" evidence="1">
    <location>
        <begin position="152"/>
        <end position="161"/>
    </location>
</feature>
<gene>
    <name evidence="2" type="primary">Contig16229.g17285</name>
    <name evidence="2" type="ORF">STYLEM_11241</name>
</gene>
<accession>A0A078AJY9</accession>
<proteinExistence type="predicted"/>
<feature type="compositionally biased region" description="Polar residues" evidence="1">
    <location>
        <begin position="162"/>
        <end position="177"/>
    </location>
</feature>
<evidence type="ECO:0000313" key="2">
    <source>
        <dbReference type="EMBL" id="CDW82211.1"/>
    </source>
</evidence>
<feature type="region of interest" description="Disordered" evidence="1">
    <location>
        <begin position="152"/>
        <end position="188"/>
    </location>
</feature>
<organism evidence="2 3">
    <name type="scientific">Stylonychia lemnae</name>
    <name type="common">Ciliate</name>
    <dbReference type="NCBI Taxonomy" id="5949"/>
    <lineage>
        <taxon>Eukaryota</taxon>
        <taxon>Sar</taxon>
        <taxon>Alveolata</taxon>
        <taxon>Ciliophora</taxon>
        <taxon>Intramacronucleata</taxon>
        <taxon>Spirotrichea</taxon>
        <taxon>Stichotrichia</taxon>
        <taxon>Sporadotrichida</taxon>
        <taxon>Oxytrichidae</taxon>
        <taxon>Stylonychinae</taxon>
        <taxon>Stylonychia</taxon>
    </lineage>
</organism>
<evidence type="ECO:0000313" key="3">
    <source>
        <dbReference type="Proteomes" id="UP000039865"/>
    </source>
</evidence>
<name>A0A078AJY9_STYLE</name>
<dbReference type="AlphaFoldDB" id="A0A078AJY9"/>